<evidence type="ECO:0000313" key="2">
    <source>
        <dbReference type="EMBL" id="MDI5890589.1"/>
    </source>
</evidence>
<dbReference type="RefSeq" id="WP_282734564.1">
    <property type="nucleotide sequence ID" value="NZ_JASCQP010000018.1"/>
</dbReference>
<sequence length="76" mass="8174">MLTTIGLLLDMTGVALLFFFPPSLPAHEKPVGNRVTTSPALEAERARLAGKRKTSNRIARLALALLFIGFGLQILG</sequence>
<organism evidence="2 3">
    <name type="scientific">Halomonas rhizosphaerae</name>
    <dbReference type="NCBI Taxonomy" id="3043296"/>
    <lineage>
        <taxon>Bacteria</taxon>
        <taxon>Pseudomonadati</taxon>
        <taxon>Pseudomonadota</taxon>
        <taxon>Gammaproteobacteria</taxon>
        <taxon>Oceanospirillales</taxon>
        <taxon>Halomonadaceae</taxon>
        <taxon>Halomonas</taxon>
    </lineage>
</organism>
<name>A0ABT6UXA9_9GAMM</name>
<dbReference type="EMBL" id="JASCQP010000018">
    <property type="protein sequence ID" value="MDI5890589.1"/>
    <property type="molecule type" value="Genomic_DNA"/>
</dbReference>
<comment type="caution">
    <text evidence="2">The sequence shown here is derived from an EMBL/GenBank/DDBJ whole genome shotgun (WGS) entry which is preliminary data.</text>
</comment>
<accession>A0ABT6UXA9</accession>
<feature type="transmembrane region" description="Helical" evidence="1">
    <location>
        <begin position="58"/>
        <end position="75"/>
    </location>
</feature>
<reference evidence="2 3" key="1">
    <citation type="submission" date="2023-04" db="EMBL/GenBank/DDBJ databases">
        <title>Halomonas strains isolated from rhizosphere soil.</title>
        <authorList>
            <person name="Xu L."/>
            <person name="Sun J.-Q."/>
        </authorList>
    </citation>
    <scope>NUCLEOTIDE SEQUENCE [LARGE SCALE GENOMIC DNA]</scope>
    <source>
        <strain evidence="2 3">LR5S20</strain>
    </source>
</reference>
<keyword evidence="1" id="KW-0472">Membrane</keyword>
<gene>
    <name evidence="2" type="ORF">QLQ83_05745</name>
</gene>
<protein>
    <submittedName>
        <fullName evidence="2">Uncharacterized protein</fullName>
    </submittedName>
</protein>
<proteinExistence type="predicted"/>
<evidence type="ECO:0000256" key="1">
    <source>
        <dbReference type="SAM" id="Phobius"/>
    </source>
</evidence>
<keyword evidence="1" id="KW-1133">Transmembrane helix</keyword>
<keyword evidence="3" id="KW-1185">Reference proteome</keyword>
<keyword evidence="1" id="KW-0812">Transmembrane</keyword>
<evidence type="ECO:0000313" key="3">
    <source>
        <dbReference type="Proteomes" id="UP001225957"/>
    </source>
</evidence>
<feature type="transmembrane region" description="Helical" evidence="1">
    <location>
        <begin position="6"/>
        <end position="24"/>
    </location>
</feature>
<dbReference type="Proteomes" id="UP001225957">
    <property type="component" value="Unassembled WGS sequence"/>
</dbReference>